<sequence>MPMPFISPDTLRGINLVLLLFAFRSSLRKAVTTSYRLCTLFSSDALRLVYAYVSASWGVCGLMNYCRCTLARMRLMLSQCIY</sequence>
<dbReference type="Proteomes" id="UP000249526">
    <property type="component" value="Unassembled WGS sequence"/>
</dbReference>
<evidence type="ECO:0000313" key="1">
    <source>
        <dbReference type="EMBL" id="RAH53981.1"/>
    </source>
</evidence>
<dbReference type="EMBL" id="KZ825074">
    <property type="protein sequence ID" value="RAH53981.1"/>
    <property type="molecule type" value="Genomic_DNA"/>
</dbReference>
<organism evidence="1 2">
    <name type="scientific">Aspergillus piperis CBS 112811</name>
    <dbReference type="NCBI Taxonomy" id="1448313"/>
    <lineage>
        <taxon>Eukaryota</taxon>
        <taxon>Fungi</taxon>
        <taxon>Dikarya</taxon>
        <taxon>Ascomycota</taxon>
        <taxon>Pezizomycotina</taxon>
        <taxon>Eurotiomycetes</taxon>
        <taxon>Eurotiomycetidae</taxon>
        <taxon>Eurotiales</taxon>
        <taxon>Aspergillaceae</taxon>
        <taxon>Aspergillus</taxon>
        <taxon>Aspergillus subgen. Circumdati</taxon>
    </lineage>
</organism>
<keyword evidence="2" id="KW-1185">Reference proteome</keyword>
<gene>
    <name evidence="1" type="ORF">BO85DRAFT_148863</name>
</gene>
<evidence type="ECO:0000313" key="2">
    <source>
        <dbReference type="Proteomes" id="UP000249526"/>
    </source>
</evidence>
<dbReference type="GeneID" id="37157534"/>
<proteinExistence type="predicted"/>
<name>A0A8G1QTH0_9EURO</name>
<protein>
    <submittedName>
        <fullName evidence="1">Uncharacterized protein</fullName>
    </submittedName>
</protein>
<reference evidence="1 2" key="1">
    <citation type="submission" date="2018-02" db="EMBL/GenBank/DDBJ databases">
        <title>The genomes of Aspergillus section Nigri reveals drivers in fungal speciation.</title>
        <authorList>
            <consortium name="DOE Joint Genome Institute"/>
            <person name="Vesth T.C."/>
            <person name="Nybo J."/>
            <person name="Theobald S."/>
            <person name="Brandl J."/>
            <person name="Frisvad J.C."/>
            <person name="Nielsen K.F."/>
            <person name="Lyhne E.K."/>
            <person name="Kogle M.E."/>
            <person name="Kuo A."/>
            <person name="Riley R."/>
            <person name="Clum A."/>
            <person name="Nolan M."/>
            <person name="Lipzen A."/>
            <person name="Salamov A."/>
            <person name="Henrissat B."/>
            <person name="Wiebenga A."/>
            <person name="De vries R.P."/>
            <person name="Grigoriev I.V."/>
            <person name="Mortensen U.H."/>
            <person name="Andersen M.R."/>
            <person name="Baker S.E."/>
        </authorList>
    </citation>
    <scope>NUCLEOTIDE SEQUENCE [LARGE SCALE GENOMIC DNA]</scope>
    <source>
        <strain evidence="1 2">CBS 112811</strain>
    </source>
</reference>
<dbReference type="AlphaFoldDB" id="A0A8G1QTH0"/>
<dbReference type="RefSeq" id="XP_025511903.1">
    <property type="nucleotide sequence ID" value="XM_025654132.1"/>
</dbReference>
<accession>A0A8G1QTH0</accession>